<name>A0A2R8BJ40_9RHOB</name>
<dbReference type="Proteomes" id="UP000244880">
    <property type="component" value="Unassembled WGS sequence"/>
</dbReference>
<sequence>MFGRMDFAALVKGLKDPETGEFSSNVQLTAIGSAFMAITIGLIVLQPGYPADQFANGELLPQDLTDAPSAVVISADRAAHNGADDGVVTRSNTSLFSVGPDPVQRDPIRLSSGDIITYDLRGLTATVLTDFGHVTRPGDRLHSLLVETLSAQEPESYIDTVLNAAAGRGEFLVPVSLQTADGGLDTETLLQAIKVRSKLN</sequence>
<keyword evidence="2" id="KW-1185">Reference proteome</keyword>
<evidence type="ECO:0000313" key="2">
    <source>
        <dbReference type="Proteomes" id="UP000244880"/>
    </source>
</evidence>
<dbReference type="AlphaFoldDB" id="A0A2R8BJ40"/>
<protein>
    <submittedName>
        <fullName evidence="1">Uncharacterized protein</fullName>
    </submittedName>
</protein>
<organism evidence="1 2">
    <name type="scientific">Ascidiaceihabitans donghaensis</name>
    <dbReference type="NCBI Taxonomy" id="1510460"/>
    <lineage>
        <taxon>Bacteria</taxon>
        <taxon>Pseudomonadati</taxon>
        <taxon>Pseudomonadota</taxon>
        <taxon>Alphaproteobacteria</taxon>
        <taxon>Rhodobacterales</taxon>
        <taxon>Paracoccaceae</taxon>
        <taxon>Ascidiaceihabitans</taxon>
    </lineage>
</organism>
<accession>A0A2R8BJ40</accession>
<evidence type="ECO:0000313" key="1">
    <source>
        <dbReference type="EMBL" id="SPH23031.1"/>
    </source>
</evidence>
<dbReference type="EMBL" id="OMOR01000001">
    <property type="protein sequence ID" value="SPH23031.1"/>
    <property type="molecule type" value="Genomic_DNA"/>
</dbReference>
<reference evidence="1 2" key="1">
    <citation type="submission" date="2018-03" db="EMBL/GenBank/DDBJ databases">
        <authorList>
            <person name="Keele B.F."/>
        </authorList>
    </citation>
    <scope>NUCLEOTIDE SEQUENCE [LARGE SCALE GENOMIC DNA]</scope>
    <source>
        <strain evidence="1 2">CECT 8599</strain>
    </source>
</reference>
<gene>
    <name evidence="1" type="ORF">ASD8599_03778</name>
</gene>
<proteinExistence type="predicted"/>